<evidence type="ECO:0000313" key="2">
    <source>
        <dbReference type="RefSeq" id="XP_024881061.1"/>
    </source>
</evidence>
<name>A0A6J1QIQ3_9HYME</name>
<sequence>MVQITIQSMRDDFLTCLTIPAIADSIPSEIFPRDSIRIPPNIKLADPKFHLPRSVDLLIGSGATISLFSIGQINLSHKGQDFYLQKTRLGWVVAGGASSPSPSKNATCHFTSLENQLLKFWTIEKVETDRPWSAEKRECEAHFRKTVRRDSSGRYIVRLPFRDSNVRLGESRTNALRRLLSLERKLDANAKLKDEYIRVIEEYLELGHMSLVEDPNDDGFYIHTTQ</sequence>
<organism evidence="1 2">
    <name type="scientific">Temnothorax curvispinosus</name>
    <dbReference type="NCBI Taxonomy" id="300111"/>
    <lineage>
        <taxon>Eukaryota</taxon>
        <taxon>Metazoa</taxon>
        <taxon>Ecdysozoa</taxon>
        <taxon>Arthropoda</taxon>
        <taxon>Hexapoda</taxon>
        <taxon>Insecta</taxon>
        <taxon>Pterygota</taxon>
        <taxon>Neoptera</taxon>
        <taxon>Endopterygota</taxon>
        <taxon>Hymenoptera</taxon>
        <taxon>Apocrita</taxon>
        <taxon>Aculeata</taxon>
        <taxon>Formicoidea</taxon>
        <taxon>Formicidae</taxon>
        <taxon>Myrmicinae</taxon>
        <taxon>Temnothorax</taxon>
    </lineage>
</organism>
<dbReference type="OrthoDB" id="5920040at2759"/>
<dbReference type="PANTHER" id="PTHR47331:SF1">
    <property type="entry name" value="GAG-LIKE PROTEIN"/>
    <property type="match status" value="1"/>
</dbReference>
<dbReference type="RefSeq" id="XP_024881061.1">
    <property type="nucleotide sequence ID" value="XM_025025293.1"/>
</dbReference>
<proteinExistence type="predicted"/>
<reference evidence="2" key="1">
    <citation type="submission" date="2025-08" db="UniProtKB">
        <authorList>
            <consortium name="RefSeq"/>
        </authorList>
    </citation>
    <scope>IDENTIFICATION</scope>
    <source>
        <tissue evidence="2">Whole body</tissue>
    </source>
</reference>
<dbReference type="Proteomes" id="UP000504618">
    <property type="component" value="Unplaced"/>
</dbReference>
<accession>A0A6J1QIQ3</accession>
<keyword evidence="1" id="KW-1185">Reference proteome</keyword>
<dbReference type="GeneID" id="112460532"/>
<dbReference type="PANTHER" id="PTHR47331">
    <property type="entry name" value="PHD-TYPE DOMAIN-CONTAINING PROTEIN"/>
    <property type="match status" value="1"/>
</dbReference>
<gene>
    <name evidence="2" type="primary">LOC112460532</name>
</gene>
<dbReference type="AlphaFoldDB" id="A0A6J1QIQ3"/>
<evidence type="ECO:0000313" key="1">
    <source>
        <dbReference type="Proteomes" id="UP000504618"/>
    </source>
</evidence>
<protein>
    <submittedName>
        <fullName evidence="2">Uncharacterized protein LOC112460532</fullName>
    </submittedName>
</protein>